<dbReference type="CDD" id="cd00190">
    <property type="entry name" value="Tryp_SPc"/>
    <property type="match status" value="1"/>
</dbReference>
<name>A0A9P9YK80_9MUSC</name>
<dbReference type="InterPro" id="IPR043504">
    <property type="entry name" value="Peptidase_S1_PA_chymotrypsin"/>
</dbReference>
<dbReference type="OrthoDB" id="547031at2759"/>
<feature type="chain" id="PRO_5040427192" description="Peptidase S1 domain-containing protein" evidence="10">
    <location>
        <begin position="24"/>
        <end position="285"/>
    </location>
</feature>
<evidence type="ECO:0000256" key="9">
    <source>
        <dbReference type="ARBA" id="ARBA00024195"/>
    </source>
</evidence>
<sequence>MKHFKAAIVVAACLFLWANEGSAALLEENCGTTRPIPRRIRRVVGGRNAERSLNPWAVLVLGENDIFCSGSLITSRFVLTSASCLFASPKQVALGEYDRNCTSKECLSNRQVIDVDRQIAHPKYGYDQISKNDIALLRMAKEVEFSAYIRPICLPVGKRFGNNIRDFKAVGWGKTDSGETSMILQTATLEYLAPELCSRKFDKVIDKSQICLGSMTSDTCNGDSGGPLSALKKYNKTRRVFQFGIVSYGSAFCTGLGVYTKVEHFMGWILKTINKNINDTARQIP</sequence>
<keyword evidence="3" id="KW-0645">Protease</keyword>
<feature type="signal peptide" evidence="10">
    <location>
        <begin position="1"/>
        <end position="23"/>
    </location>
</feature>
<dbReference type="InterPro" id="IPR009003">
    <property type="entry name" value="Peptidase_S1_PA"/>
</dbReference>
<organism evidence="12 13">
    <name type="scientific">Drosophila gunungcola</name>
    <name type="common">fruit fly</name>
    <dbReference type="NCBI Taxonomy" id="103775"/>
    <lineage>
        <taxon>Eukaryota</taxon>
        <taxon>Metazoa</taxon>
        <taxon>Ecdysozoa</taxon>
        <taxon>Arthropoda</taxon>
        <taxon>Hexapoda</taxon>
        <taxon>Insecta</taxon>
        <taxon>Pterygota</taxon>
        <taxon>Neoptera</taxon>
        <taxon>Endopterygota</taxon>
        <taxon>Diptera</taxon>
        <taxon>Brachycera</taxon>
        <taxon>Muscomorpha</taxon>
        <taxon>Ephydroidea</taxon>
        <taxon>Drosophilidae</taxon>
        <taxon>Drosophila</taxon>
        <taxon>Sophophora</taxon>
    </lineage>
</organism>
<dbReference type="GO" id="GO:0005576">
    <property type="term" value="C:extracellular region"/>
    <property type="evidence" value="ECO:0007669"/>
    <property type="project" value="UniProtKB-SubCell"/>
</dbReference>
<keyword evidence="5" id="KW-0378">Hydrolase</keyword>
<keyword evidence="4 10" id="KW-0732">Signal</keyword>
<dbReference type="FunFam" id="2.40.10.10:FF:000146">
    <property type="entry name" value="Serine protease 53"/>
    <property type="match status" value="1"/>
</dbReference>
<keyword evidence="2" id="KW-0964">Secreted</keyword>
<dbReference type="PROSITE" id="PS00135">
    <property type="entry name" value="TRYPSIN_SER"/>
    <property type="match status" value="1"/>
</dbReference>
<dbReference type="GO" id="GO:0004252">
    <property type="term" value="F:serine-type endopeptidase activity"/>
    <property type="evidence" value="ECO:0007669"/>
    <property type="project" value="InterPro"/>
</dbReference>
<dbReference type="EMBL" id="JAMKOV010000007">
    <property type="protein sequence ID" value="KAI8038472.1"/>
    <property type="molecule type" value="Genomic_DNA"/>
</dbReference>
<dbReference type="SUPFAM" id="SSF50494">
    <property type="entry name" value="Trypsin-like serine proteases"/>
    <property type="match status" value="1"/>
</dbReference>
<evidence type="ECO:0000256" key="3">
    <source>
        <dbReference type="ARBA" id="ARBA00022670"/>
    </source>
</evidence>
<evidence type="ECO:0000256" key="4">
    <source>
        <dbReference type="ARBA" id="ARBA00022729"/>
    </source>
</evidence>
<dbReference type="SMART" id="SM00020">
    <property type="entry name" value="Tryp_SPc"/>
    <property type="match status" value="1"/>
</dbReference>
<dbReference type="PANTHER" id="PTHR24256">
    <property type="entry name" value="TRYPTASE-RELATED"/>
    <property type="match status" value="1"/>
</dbReference>
<keyword evidence="7" id="KW-0865">Zymogen</keyword>
<dbReference type="Gene3D" id="2.40.10.10">
    <property type="entry name" value="Trypsin-like serine proteases"/>
    <property type="match status" value="2"/>
</dbReference>
<dbReference type="InterPro" id="IPR001314">
    <property type="entry name" value="Peptidase_S1A"/>
</dbReference>
<comment type="similarity">
    <text evidence="9">Belongs to the peptidase S1 family. CLIP subfamily.</text>
</comment>
<comment type="subcellular location">
    <subcellularLocation>
        <location evidence="1">Secreted</location>
    </subcellularLocation>
</comment>
<dbReference type="InterPro" id="IPR033116">
    <property type="entry name" value="TRYPSIN_SER"/>
</dbReference>
<evidence type="ECO:0000256" key="5">
    <source>
        <dbReference type="ARBA" id="ARBA00022801"/>
    </source>
</evidence>
<evidence type="ECO:0000256" key="2">
    <source>
        <dbReference type="ARBA" id="ARBA00022525"/>
    </source>
</evidence>
<keyword evidence="6" id="KW-0720">Serine protease</keyword>
<gene>
    <name evidence="12" type="ORF">M5D96_008370</name>
</gene>
<dbReference type="PROSITE" id="PS50240">
    <property type="entry name" value="TRYPSIN_DOM"/>
    <property type="match status" value="1"/>
</dbReference>
<dbReference type="Pfam" id="PF00089">
    <property type="entry name" value="Trypsin"/>
    <property type="match status" value="1"/>
</dbReference>
<protein>
    <recommendedName>
        <fullName evidence="11">Peptidase S1 domain-containing protein</fullName>
    </recommendedName>
</protein>
<dbReference type="PRINTS" id="PR00722">
    <property type="entry name" value="CHYMOTRYPSIN"/>
</dbReference>
<feature type="domain" description="Peptidase S1" evidence="11">
    <location>
        <begin position="43"/>
        <end position="274"/>
    </location>
</feature>
<evidence type="ECO:0000256" key="1">
    <source>
        <dbReference type="ARBA" id="ARBA00004613"/>
    </source>
</evidence>
<dbReference type="InterPro" id="IPR001254">
    <property type="entry name" value="Trypsin_dom"/>
</dbReference>
<evidence type="ECO:0000259" key="11">
    <source>
        <dbReference type="PROSITE" id="PS50240"/>
    </source>
</evidence>
<evidence type="ECO:0000256" key="7">
    <source>
        <dbReference type="ARBA" id="ARBA00023145"/>
    </source>
</evidence>
<evidence type="ECO:0000313" key="12">
    <source>
        <dbReference type="EMBL" id="KAI8038472.1"/>
    </source>
</evidence>
<accession>A0A9P9YK80</accession>
<dbReference type="InterPro" id="IPR051487">
    <property type="entry name" value="Ser/Thr_Proteases_Immune/Dev"/>
</dbReference>
<dbReference type="Proteomes" id="UP001059596">
    <property type="component" value="Unassembled WGS sequence"/>
</dbReference>
<dbReference type="GO" id="GO:0006508">
    <property type="term" value="P:proteolysis"/>
    <property type="evidence" value="ECO:0007669"/>
    <property type="project" value="UniProtKB-KW"/>
</dbReference>
<proteinExistence type="inferred from homology"/>
<dbReference type="AlphaFoldDB" id="A0A9P9YK80"/>
<comment type="caution">
    <text evidence="12">The sequence shown here is derived from an EMBL/GenBank/DDBJ whole genome shotgun (WGS) entry which is preliminary data.</text>
</comment>
<evidence type="ECO:0000256" key="10">
    <source>
        <dbReference type="SAM" id="SignalP"/>
    </source>
</evidence>
<evidence type="ECO:0000256" key="6">
    <source>
        <dbReference type="ARBA" id="ARBA00022825"/>
    </source>
</evidence>
<evidence type="ECO:0000313" key="13">
    <source>
        <dbReference type="Proteomes" id="UP001059596"/>
    </source>
</evidence>
<evidence type="ECO:0000256" key="8">
    <source>
        <dbReference type="ARBA" id="ARBA00023157"/>
    </source>
</evidence>
<keyword evidence="8" id="KW-1015">Disulfide bond</keyword>
<keyword evidence="13" id="KW-1185">Reference proteome</keyword>
<reference evidence="12" key="1">
    <citation type="journal article" date="2023" name="Genome Biol. Evol.">
        <title>Long-read-based Genome Assembly of Drosophila gunungcola Reveals Fewer Chemosensory Genes in Flower-breeding Species.</title>
        <authorList>
            <person name="Negi A."/>
            <person name="Liao B.Y."/>
            <person name="Yeh S.D."/>
        </authorList>
    </citation>
    <scope>NUCLEOTIDE SEQUENCE</scope>
    <source>
        <strain evidence="12">Sukarami</strain>
    </source>
</reference>